<name>A0AAV8GWM8_9POAL</name>
<sequence length="72" mass="8116">MDHYNELVKSLDGNDHSWTTLMVKLCGTLKTVDKLVVFADSNVQLLLEKVAMLESLLKRGDSTVKGLEQKMH</sequence>
<evidence type="ECO:0000313" key="1">
    <source>
        <dbReference type="EMBL" id="KAJ4807228.1"/>
    </source>
</evidence>
<accession>A0AAV8GWM8</accession>
<comment type="caution">
    <text evidence="1">The sequence shown here is derived from an EMBL/GenBank/DDBJ whole genome shotgun (WGS) entry which is preliminary data.</text>
</comment>
<proteinExistence type="predicted"/>
<dbReference type="AlphaFoldDB" id="A0AAV8GWM8"/>
<organism evidence="1 2">
    <name type="scientific">Rhynchospora pubera</name>
    <dbReference type="NCBI Taxonomy" id="906938"/>
    <lineage>
        <taxon>Eukaryota</taxon>
        <taxon>Viridiplantae</taxon>
        <taxon>Streptophyta</taxon>
        <taxon>Embryophyta</taxon>
        <taxon>Tracheophyta</taxon>
        <taxon>Spermatophyta</taxon>
        <taxon>Magnoliopsida</taxon>
        <taxon>Liliopsida</taxon>
        <taxon>Poales</taxon>
        <taxon>Cyperaceae</taxon>
        <taxon>Cyperoideae</taxon>
        <taxon>Rhynchosporeae</taxon>
        <taxon>Rhynchospora</taxon>
    </lineage>
</organism>
<evidence type="ECO:0000313" key="2">
    <source>
        <dbReference type="Proteomes" id="UP001140206"/>
    </source>
</evidence>
<dbReference type="Proteomes" id="UP001140206">
    <property type="component" value="Chromosome 1"/>
</dbReference>
<protein>
    <submittedName>
        <fullName evidence="1">Histone-lysine N-methyltransferase</fullName>
    </submittedName>
</protein>
<reference evidence="1" key="1">
    <citation type="submission" date="2022-08" db="EMBL/GenBank/DDBJ databases">
        <authorList>
            <person name="Marques A."/>
        </authorList>
    </citation>
    <scope>NUCLEOTIDE SEQUENCE</scope>
    <source>
        <strain evidence="1">RhyPub2mFocal</strain>
        <tissue evidence="1">Leaves</tissue>
    </source>
</reference>
<dbReference type="PANTHER" id="PTHR37237">
    <property type="entry name" value="OS02G0567000 PROTEIN"/>
    <property type="match status" value="1"/>
</dbReference>
<dbReference type="PANTHER" id="PTHR37237:SF1">
    <property type="entry name" value="OS02G0567000 PROTEIN"/>
    <property type="match status" value="1"/>
</dbReference>
<keyword evidence="2" id="KW-1185">Reference proteome</keyword>
<dbReference type="EMBL" id="JAMFTS010000001">
    <property type="protein sequence ID" value="KAJ4807228.1"/>
    <property type="molecule type" value="Genomic_DNA"/>
</dbReference>
<gene>
    <name evidence="1" type="ORF">LUZ62_019794</name>
</gene>